<name>A0A512HDA6_9HYPH</name>
<reference evidence="2 3" key="1">
    <citation type="submission" date="2019-07" db="EMBL/GenBank/DDBJ databases">
        <title>Whole genome shotgun sequence of Rhizobium naphthalenivorans NBRC 107585.</title>
        <authorList>
            <person name="Hosoyama A."/>
            <person name="Uohara A."/>
            <person name="Ohji S."/>
            <person name="Ichikawa N."/>
        </authorList>
    </citation>
    <scope>NUCLEOTIDE SEQUENCE [LARGE SCALE GENOMIC DNA]</scope>
    <source>
        <strain evidence="2 3">NBRC 107585</strain>
    </source>
</reference>
<organism evidence="2 3">
    <name type="scientific">Ciceribacter naphthalenivorans</name>
    <dbReference type="NCBI Taxonomy" id="1118451"/>
    <lineage>
        <taxon>Bacteria</taxon>
        <taxon>Pseudomonadati</taxon>
        <taxon>Pseudomonadota</taxon>
        <taxon>Alphaproteobacteria</taxon>
        <taxon>Hyphomicrobiales</taxon>
        <taxon>Rhizobiaceae</taxon>
        <taxon>Ciceribacter</taxon>
    </lineage>
</organism>
<evidence type="ECO:0000313" key="3">
    <source>
        <dbReference type="Proteomes" id="UP000321717"/>
    </source>
</evidence>
<dbReference type="EMBL" id="BJZP01000001">
    <property type="protein sequence ID" value="GEO83434.1"/>
    <property type="molecule type" value="Genomic_DNA"/>
</dbReference>
<accession>A0A512HDA6</accession>
<proteinExistence type="predicted"/>
<feature type="region of interest" description="Disordered" evidence="1">
    <location>
        <begin position="190"/>
        <end position="219"/>
    </location>
</feature>
<gene>
    <name evidence="2" type="ORF">RNA01_03660</name>
</gene>
<evidence type="ECO:0000256" key="1">
    <source>
        <dbReference type="SAM" id="MobiDB-lite"/>
    </source>
</evidence>
<dbReference type="AlphaFoldDB" id="A0A512HDA6"/>
<protein>
    <submittedName>
        <fullName evidence="2">Uncharacterized protein</fullName>
    </submittedName>
</protein>
<sequence length="235" mass="26411">MSDYRLSFPACVVAGKIRLSAEDMLLLRKYTFPEGIKTSDDVVTLLTLDACCPEKCPQWRDYFVEQLAHFIVHHCYPIGSLDEINVDWLRQVLCEDGVLASEIALETVLHVMDITRFVPLSLTLLMLDQLRVALEEQRGAYAARRTAGRAIGPDDMAFIKRVLRDRQEPGEPALSPATIATLEALDRATSPRPAEWHGAAGSADHLRNGKTPPLEQPRRWLQVPDSFFLQDEMVA</sequence>
<evidence type="ECO:0000313" key="2">
    <source>
        <dbReference type="EMBL" id="GEO83434.1"/>
    </source>
</evidence>
<keyword evidence="3" id="KW-1185">Reference proteome</keyword>
<dbReference type="RefSeq" id="WP_147178227.1">
    <property type="nucleotide sequence ID" value="NZ_BJZP01000001.1"/>
</dbReference>
<dbReference type="Proteomes" id="UP000321717">
    <property type="component" value="Unassembled WGS sequence"/>
</dbReference>
<comment type="caution">
    <text evidence="2">The sequence shown here is derived from an EMBL/GenBank/DDBJ whole genome shotgun (WGS) entry which is preliminary data.</text>
</comment>
<dbReference type="OrthoDB" id="7628592at2"/>